<dbReference type="FunFam" id="1.25.40.10:FF:000031">
    <property type="entry name" value="Pentatricopeptide repeat-containing protein mitochondrial"/>
    <property type="match status" value="1"/>
</dbReference>
<dbReference type="GO" id="GO:0003723">
    <property type="term" value="F:RNA binding"/>
    <property type="evidence" value="ECO:0007669"/>
    <property type="project" value="InterPro"/>
</dbReference>
<evidence type="ECO:0000256" key="1">
    <source>
        <dbReference type="ARBA" id="ARBA00006643"/>
    </source>
</evidence>
<dbReference type="PANTHER" id="PTHR47926">
    <property type="entry name" value="PENTATRICOPEPTIDE REPEAT-CONTAINING PROTEIN"/>
    <property type="match status" value="1"/>
</dbReference>
<dbReference type="InterPro" id="IPR002885">
    <property type="entry name" value="PPR_rpt"/>
</dbReference>
<name>A0AA36EBP6_LACSI</name>
<dbReference type="Pfam" id="PF14432">
    <property type="entry name" value="DYW_deaminase"/>
    <property type="match status" value="1"/>
</dbReference>
<comment type="similarity">
    <text evidence="1">Belongs to the PPR family. PCMP-H subfamily.</text>
</comment>
<feature type="repeat" description="PPR" evidence="3">
    <location>
        <begin position="665"/>
        <end position="700"/>
    </location>
</feature>
<evidence type="ECO:0000313" key="5">
    <source>
        <dbReference type="EMBL" id="CAI9290113.1"/>
    </source>
</evidence>
<feature type="repeat" description="PPR" evidence="3">
    <location>
        <begin position="323"/>
        <end position="357"/>
    </location>
</feature>
<reference evidence="5" key="1">
    <citation type="submission" date="2023-04" db="EMBL/GenBank/DDBJ databases">
        <authorList>
            <person name="Vijverberg K."/>
            <person name="Xiong W."/>
            <person name="Schranz E."/>
        </authorList>
    </citation>
    <scope>NUCLEOTIDE SEQUENCE</scope>
</reference>
<feature type="domain" description="DYW" evidence="4">
    <location>
        <begin position="845"/>
        <end position="937"/>
    </location>
</feature>
<dbReference type="InterPro" id="IPR046849">
    <property type="entry name" value="E2_motif"/>
</dbReference>
<dbReference type="FunFam" id="1.25.40.10:FF:000366">
    <property type="entry name" value="Pentatricopeptide (PPR) repeat-containing protein"/>
    <property type="match status" value="1"/>
</dbReference>
<dbReference type="InterPro" id="IPR046960">
    <property type="entry name" value="PPR_At4g14850-like_plant"/>
</dbReference>
<dbReference type="PANTHER" id="PTHR47926:SF482">
    <property type="entry name" value="PENTATRICOPEPTIDE REPEAT-CONTAINING PROTEIN CHLOROPLASTIC"/>
    <property type="match status" value="1"/>
</dbReference>
<dbReference type="EMBL" id="OX465082">
    <property type="protein sequence ID" value="CAI9290113.1"/>
    <property type="molecule type" value="Genomic_DNA"/>
</dbReference>
<feature type="repeat" description="PPR" evidence="3">
    <location>
        <begin position="630"/>
        <end position="664"/>
    </location>
</feature>
<feature type="repeat" description="PPR" evidence="3">
    <location>
        <begin position="425"/>
        <end position="459"/>
    </location>
</feature>
<keyword evidence="2" id="KW-0677">Repeat</keyword>
<accession>A0AA36EBP6</accession>
<dbReference type="InterPro" id="IPR032867">
    <property type="entry name" value="DYW_dom"/>
</dbReference>
<dbReference type="AlphaFoldDB" id="A0AA36EBP6"/>
<dbReference type="GO" id="GO:0009451">
    <property type="term" value="P:RNA modification"/>
    <property type="evidence" value="ECO:0007669"/>
    <property type="project" value="InterPro"/>
</dbReference>
<dbReference type="PROSITE" id="PS51375">
    <property type="entry name" value="PPR"/>
    <property type="match status" value="7"/>
</dbReference>
<feature type="repeat" description="PPR" evidence="3">
    <location>
        <begin position="91"/>
        <end position="121"/>
    </location>
</feature>
<keyword evidence="6" id="KW-1185">Reference proteome</keyword>
<evidence type="ECO:0000259" key="4">
    <source>
        <dbReference type="Pfam" id="PF14432"/>
    </source>
</evidence>
<dbReference type="Pfam" id="PF01535">
    <property type="entry name" value="PPR"/>
    <property type="match status" value="3"/>
</dbReference>
<dbReference type="InterPro" id="IPR046848">
    <property type="entry name" value="E_motif"/>
</dbReference>
<feature type="repeat" description="PPR" evidence="3">
    <location>
        <begin position="223"/>
        <end position="257"/>
    </location>
</feature>
<dbReference type="Pfam" id="PF13812">
    <property type="entry name" value="PPR_3"/>
    <property type="match status" value="1"/>
</dbReference>
<gene>
    <name evidence="5" type="ORF">LSALG_LOCUS29323</name>
</gene>
<dbReference type="Proteomes" id="UP001177003">
    <property type="component" value="Chromosome 6"/>
</dbReference>
<organism evidence="5 6">
    <name type="scientific">Lactuca saligna</name>
    <name type="common">Willowleaf lettuce</name>
    <dbReference type="NCBI Taxonomy" id="75948"/>
    <lineage>
        <taxon>Eukaryota</taxon>
        <taxon>Viridiplantae</taxon>
        <taxon>Streptophyta</taxon>
        <taxon>Embryophyta</taxon>
        <taxon>Tracheophyta</taxon>
        <taxon>Spermatophyta</taxon>
        <taxon>Magnoliopsida</taxon>
        <taxon>eudicotyledons</taxon>
        <taxon>Gunneridae</taxon>
        <taxon>Pentapetalae</taxon>
        <taxon>asterids</taxon>
        <taxon>campanulids</taxon>
        <taxon>Asterales</taxon>
        <taxon>Asteraceae</taxon>
        <taxon>Cichorioideae</taxon>
        <taxon>Cichorieae</taxon>
        <taxon>Lactucinae</taxon>
        <taxon>Lactuca</taxon>
    </lineage>
</organism>
<dbReference type="GO" id="GO:0008270">
    <property type="term" value="F:zinc ion binding"/>
    <property type="evidence" value="ECO:0007669"/>
    <property type="project" value="InterPro"/>
</dbReference>
<dbReference type="Pfam" id="PF20430">
    <property type="entry name" value="Eplus_motif"/>
    <property type="match status" value="1"/>
</dbReference>
<evidence type="ECO:0000256" key="2">
    <source>
        <dbReference type="ARBA" id="ARBA00022737"/>
    </source>
</evidence>
<dbReference type="FunFam" id="1.25.40.10:FF:000344">
    <property type="entry name" value="Pentatricopeptide repeat-containing protein"/>
    <property type="match status" value="1"/>
</dbReference>
<dbReference type="Pfam" id="PF20431">
    <property type="entry name" value="E_motif"/>
    <property type="match status" value="1"/>
</dbReference>
<evidence type="ECO:0000256" key="3">
    <source>
        <dbReference type="PROSITE-ProRule" id="PRU00708"/>
    </source>
</evidence>
<dbReference type="NCBIfam" id="TIGR00756">
    <property type="entry name" value="PPR"/>
    <property type="match status" value="6"/>
</dbReference>
<evidence type="ECO:0000313" key="6">
    <source>
        <dbReference type="Proteomes" id="UP001177003"/>
    </source>
</evidence>
<proteinExistence type="inferred from homology"/>
<dbReference type="Pfam" id="PF13041">
    <property type="entry name" value="PPR_2"/>
    <property type="match status" value="4"/>
</dbReference>
<feature type="repeat" description="PPR" evidence="3">
    <location>
        <begin position="122"/>
        <end position="156"/>
    </location>
</feature>
<dbReference type="InterPro" id="IPR011990">
    <property type="entry name" value="TPR-like_helical_dom_sf"/>
</dbReference>
<dbReference type="Gene3D" id="1.25.40.10">
    <property type="entry name" value="Tetratricopeptide repeat domain"/>
    <property type="match status" value="5"/>
</dbReference>
<sequence>MEVPLSLSLQKHPFVQSQTHELKHWNSIIKHHTKLKDDLAILTTYTQMESLGILPDTATLPLVLKACGRLQAIEKGKKLHNSISSTNLASDIRVQTALVNFYSKCGMLQNALNVFDEMTERDVVSWNAMISGCVCCYEYQKALRLFSQMQKGNLKANSVTIVELLQVCGELLELRSGKEIHGYSLRHGLFNTNPHVDSSLIGFYLKFDPWIASLVFQTLASRNTISWNTMISGYINHGDFLKALKLFILMLNEGFKCDSITMLVVIQACAEFGDHGLGMQVHQLVIKFGYNNMHIVNSLVNMYNKYADLKSSYELFTSIPTKDVALWNSMLSCYVESGLINESIHLLNKMQLEGIKVNERTIVIILPLCANLSNGLINGKSLHAYAFKIGKERNKHIGNSLVNMYTLLNCVEDATKVFNKMKDIDVISCNVFISALANNKLKVQSCEIFTKMLELEIKPNSQTITSILSAFDGIDLLKFGKSIHGYVMKCGIEIDASLNTALTEMYINCEDESMGMRVFEEFPEKDLISWNSLLSTYIKNNQPYKTLLLFHHMVTRVKVKPNFVTIINILSLYTHLSNLPQGKFLHAYTLRRFSLLNYDLPLVNAFITMYSRCGSLEYAENLFNVLPKTNLISWNAMIAGYGMHGNGDEAMLTFSKMVKQGFTPNRVTFISALSACSHSGMIQKGLHLFYSMIQDFGITPELVHYNCLVDLLARGGLLNEAKNVIDTMPMAPDAATWRALIVGCRVYSDTHLAKTAFENLIELEPKNPGNYVLLSNIYAASGLWDEVKSLRLILENKGLKKPAGRSWIVIKSQLHFFAAGDKSHPQSETIYRKLTSLLTFVKEMGYVPDLRWVLHDEDDERKMVRISCHSEKLAIAFGLINVSGGSRILITKNLRICGDCHEFSKYVSKLSRRMIIIRDATRFHHFVDGLCSCKDYWKQFQFFWVKIFIPLIDMTRQFSIGSNNLGCICFSNPLAIQHPTIDMSSSQNSSASIGMQE</sequence>
<protein>
    <recommendedName>
        <fullName evidence="4">DYW domain-containing protein</fullName>
    </recommendedName>
</protein>